<sequence>MLWLTWQMWILLALALLGGGIVGWMARGRSDEAEPGAQAAPDKNKPAAAPSPAPAPKPEARQETKLETKAEPAKTASAGKVATPDHAKAETGAADKAADPVAVGPTAPVAPDKGAKTGTTAKPKPAAKPAAKPRAKPAAKTGSTGTKPVSADSGGDSDITQIKGLGPRAAEKLNEAGVTRLSHIAAWSDEDIDRYDAMIAGRGRIRRDDWVGQAKALTS</sequence>
<feature type="compositionally biased region" description="Basic and acidic residues" evidence="1">
    <location>
        <begin position="58"/>
        <end position="72"/>
    </location>
</feature>
<dbReference type="RefSeq" id="WP_135943520.1">
    <property type="nucleotide sequence ID" value="NZ_BMEI01000001.1"/>
</dbReference>
<evidence type="ECO:0000313" key="4">
    <source>
        <dbReference type="Proteomes" id="UP000305451"/>
    </source>
</evidence>
<reference evidence="3 4" key="1">
    <citation type="journal article" date="2013" name="Int. J. Syst. Evol. Microbiol.">
        <title>Marinicauda pacifica gen. nov., sp. nov., a prosthecate alphaproteobacterium of the family Hyphomonadaceae isolated from deep seawater.</title>
        <authorList>
            <person name="Zhang X.Y."/>
            <person name="Li G.W."/>
            <person name="Wang C.S."/>
            <person name="Zhang Y.J."/>
            <person name="Xu X.W."/>
            <person name="Li H."/>
            <person name="Liu A."/>
            <person name="Liu C."/>
            <person name="Xie B.B."/>
            <person name="Qin Q.L."/>
            <person name="Xu Z."/>
            <person name="Chen X.L."/>
            <person name="Zhou B.C."/>
            <person name="Zhang Y.Z."/>
        </authorList>
    </citation>
    <scope>NUCLEOTIDE SEQUENCE [LARGE SCALE GENOMIC DNA]</scope>
    <source>
        <strain evidence="3 4">P-1 km-3</strain>
    </source>
</reference>
<accession>A0A4S2HE72</accession>
<feature type="region of interest" description="Disordered" evidence="1">
    <location>
        <begin position="30"/>
        <end position="163"/>
    </location>
</feature>
<organism evidence="3 4">
    <name type="scientific">Marinicauda pacifica</name>
    <dbReference type="NCBI Taxonomy" id="1133559"/>
    <lineage>
        <taxon>Bacteria</taxon>
        <taxon>Pseudomonadati</taxon>
        <taxon>Pseudomonadota</taxon>
        <taxon>Alphaproteobacteria</taxon>
        <taxon>Maricaulales</taxon>
        <taxon>Maricaulaceae</taxon>
        <taxon>Marinicauda</taxon>
    </lineage>
</organism>
<gene>
    <name evidence="3" type="ORF">E5162_03355</name>
</gene>
<evidence type="ECO:0000256" key="2">
    <source>
        <dbReference type="SAM" id="Phobius"/>
    </source>
</evidence>
<keyword evidence="4" id="KW-1185">Reference proteome</keyword>
<keyword evidence="2" id="KW-0812">Transmembrane</keyword>
<feature type="compositionally biased region" description="Low complexity" evidence="1">
    <location>
        <begin position="37"/>
        <end position="48"/>
    </location>
</feature>
<keyword evidence="2" id="KW-1133">Transmembrane helix</keyword>
<name>A0A4S2HE72_9PROT</name>
<dbReference type="Proteomes" id="UP000305451">
    <property type="component" value="Unassembled WGS sequence"/>
</dbReference>
<dbReference type="AlphaFoldDB" id="A0A4S2HE72"/>
<comment type="caution">
    <text evidence="3">The sequence shown here is derived from an EMBL/GenBank/DDBJ whole genome shotgun (WGS) entry which is preliminary data.</text>
</comment>
<protein>
    <submittedName>
        <fullName evidence="3">Uncharacterized protein</fullName>
    </submittedName>
</protein>
<proteinExistence type="predicted"/>
<dbReference type="EMBL" id="SRXV01000001">
    <property type="protein sequence ID" value="TGY94324.1"/>
    <property type="molecule type" value="Genomic_DNA"/>
</dbReference>
<dbReference type="OrthoDB" id="9807941at2"/>
<evidence type="ECO:0000313" key="3">
    <source>
        <dbReference type="EMBL" id="TGY94324.1"/>
    </source>
</evidence>
<keyword evidence="2" id="KW-0472">Membrane</keyword>
<evidence type="ECO:0000256" key="1">
    <source>
        <dbReference type="SAM" id="MobiDB-lite"/>
    </source>
</evidence>
<feature type="transmembrane region" description="Helical" evidence="2">
    <location>
        <begin position="6"/>
        <end position="26"/>
    </location>
</feature>
<feature type="compositionally biased region" description="Low complexity" evidence="1">
    <location>
        <begin position="90"/>
        <end position="130"/>
    </location>
</feature>
<dbReference type="Gene3D" id="1.10.150.20">
    <property type="entry name" value="5' to 3' exonuclease, C-terminal subdomain"/>
    <property type="match status" value="1"/>
</dbReference>